<dbReference type="RefSeq" id="WP_154281504.1">
    <property type="nucleotide sequence ID" value="NZ_JBHUJQ010000001.1"/>
</dbReference>
<protein>
    <submittedName>
        <fullName evidence="1">DUF5025 domain-containing protein</fullName>
    </submittedName>
</protein>
<evidence type="ECO:0000313" key="2">
    <source>
        <dbReference type="Proteomes" id="UP000487757"/>
    </source>
</evidence>
<keyword evidence="2" id="KW-1185">Reference proteome</keyword>
<dbReference type="EMBL" id="WKKH01000022">
    <property type="protein sequence ID" value="MRX77216.1"/>
    <property type="molecule type" value="Genomic_DNA"/>
</dbReference>
<dbReference type="Proteomes" id="UP000487757">
    <property type="component" value="Unassembled WGS sequence"/>
</dbReference>
<dbReference type="Pfam" id="PF16428">
    <property type="entry name" value="DUF5025"/>
    <property type="match status" value="1"/>
</dbReference>
<dbReference type="AlphaFoldDB" id="A0A7K0G2L7"/>
<gene>
    <name evidence="1" type="ORF">GJU39_14090</name>
</gene>
<proteinExistence type="predicted"/>
<evidence type="ECO:0000313" key="1">
    <source>
        <dbReference type="EMBL" id="MRX77216.1"/>
    </source>
</evidence>
<dbReference type="PROSITE" id="PS51257">
    <property type="entry name" value="PROKAR_LIPOPROTEIN"/>
    <property type="match status" value="1"/>
</dbReference>
<organism evidence="1 2">
    <name type="scientific">Pedobacter petrophilus</name>
    <dbReference type="NCBI Taxonomy" id="1908241"/>
    <lineage>
        <taxon>Bacteria</taxon>
        <taxon>Pseudomonadati</taxon>
        <taxon>Bacteroidota</taxon>
        <taxon>Sphingobacteriia</taxon>
        <taxon>Sphingobacteriales</taxon>
        <taxon>Sphingobacteriaceae</taxon>
        <taxon>Pedobacter</taxon>
    </lineage>
</organism>
<accession>A0A7K0G2L7</accession>
<reference evidence="1 2" key="1">
    <citation type="submission" date="2019-11" db="EMBL/GenBank/DDBJ databases">
        <title>Pedobacter petrophilus genome.</title>
        <authorList>
            <person name="Feldbauer M.J."/>
            <person name="Newman J.D."/>
        </authorList>
    </citation>
    <scope>NUCLEOTIDE SEQUENCE [LARGE SCALE GENOMIC DNA]</scope>
    <source>
        <strain evidence="1 2">LMG 29686</strain>
    </source>
</reference>
<sequence>MKTYLKITSFLFVSLSFFSCEKNITETTIKEKYTQYFNANIAGQSLNIKGSIDENRDIFSGSWTGVGNSDGTQKDMYRVKVTVPRTFLNTTLDAKLSFQVYDIKPGIYLLSDAKAYQKDFANHMYLATNVGLENSNFYTTNEQKNPFKIEITKYEKPKDSSVPIVGGKINGTLYNIKNLRDSIVIKDGVFEVRF</sequence>
<dbReference type="InterPro" id="IPR032206">
    <property type="entry name" value="DUF5025"/>
</dbReference>
<comment type="caution">
    <text evidence="1">The sequence shown here is derived from an EMBL/GenBank/DDBJ whole genome shotgun (WGS) entry which is preliminary data.</text>
</comment>
<name>A0A7K0G2L7_9SPHI</name>
<dbReference type="OrthoDB" id="754294at2"/>